<evidence type="ECO:0000313" key="4">
    <source>
        <dbReference type="EMBL" id="KAL0904196.1"/>
    </source>
</evidence>
<dbReference type="Proteomes" id="UP001552299">
    <property type="component" value="Unassembled WGS sequence"/>
</dbReference>
<organism evidence="4 5">
    <name type="scientific">Dendrobium thyrsiflorum</name>
    <name type="common">Pinecone-like raceme dendrobium</name>
    <name type="synonym">Orchid</name>
    <dbReference type="NCBI Taxonomy" id="117978"/>
    <lineage>
        <taxon>Eukaryota</taxon>
        <taxon>Viridiplantae</taxon>
        <taxon>Streptophyta</taxon>
        <taxon>Embryophyta</taxon>
        <taxon>Tracheophyta</taxon>
        <taxon>Spermatophyta</taxon>
        <taxon>Magnoliopsida</taxon>
        <taxon>Liliopsida</taxon>
        <taxon>Asparagales</taxon>
        <taxon>Orchidaceae</taxon>
        <taxon>Epidendroideae</taxon>
        <taxon>Malaxideae</taxon>
        <taxon>Dendrobiinae</taxon>
        <taxon>Dendrobium</taxon>
    </lineage>
</organism>
<dbReference type="SUPFAM" id="SSF57850">
    <property type="entry name" value="RING/U-box"/>
    <property type="match status" value="1"/>
</dbReference>
<evidence type="ECO:0000256" key="1">
    <source>
        <dbReference type="ARBA" id="ARBA00022723"/>
    </source>
</evidence>
<gene>
    <name evidence="4" type="ORF">M5K25_026272</name>
</gene>
<dbReference type="PANTHER" id="PTHR15315">
    <property type="entry name" value="RING FINGER PROTEIN 41, 151"/>
    <property type="match status" value="1"/>
</dbReference>
<evidence type="ECO:0000313" key="5">
    <source>
        <dbReference type="Proteomes" id="UP001552299"/>
    </source>
</evidence>
<dbReference type="GO" id="GO:0008270">
    <property type="term" value="F:zinc ion binding"/>
    <property type="evidence" value="ECO:0007669"/>
    <property type="project" value="UniProtKB-KW"/>
</dbReference>
<evidence type="ECO:0000256" key="2">
    <source>
        <dbReference type="ARBA" id="ARBA00022771"/>
    </source>
</evidence>
<dbReference type="InterPro" id="IPR013083">
    <property type="entry name" value="Znf_RING/FYVE/PHD"/>
</dbReference>
<keyword evidence="2" id="KW-0863">Zinc-finger</keyword>
<keyword evidence="1" id="KW-0479">Metal-binding</keyword>
<keyword evidence="3" id="KW-0862">Zinc</keyword>
<dbReference type="EMBL" id="JANQDX010000019">
    <property type="protein sequence ID" value="KAL0904196.1"/>
    <property type="molecule type" value="Genomic_DNA"/>
</dbReference>
<keyword evidence="5" id="KW-1185">Reference proteome</keyword>
<proteinExistence type="predicted"/>
<comment type="caution">
    <text evidence="4">The sequence shown here is derived from an EMBL/GenBank/DDBJ whole genome shotgun (WGS) entry which is preliminary data.</text>
</comment>
<sequence length="334" mass="37546">MGSLLLFGSNIQIFEPTKIQVLMAAKKVDELEERLEGEMSQMKATVEDRISFVEDKVSSVEAKIFDLHEMVKKILKNQIQMVTSETKGPMGRMTNSEFVGGTIMWKSWRREVEGMEKGMVIWGMNQGVLVGKEKWGSMAGGALILKKRGEEANRGLAIIGSNSQASLQSPIYRSQRRASEFQNKDGAYLQMMMSYSPAAKHFLCIAKWADCSLGVALGLAGAFGLLRVLICESRVDGRGAKSKCVKKASIKEFYSVIFPSLIQMQKGITVMEDYNRMTLCIERGRKIADAERRQFSELDIERDEECGICMELNGKIVIPNCCHAMCFKCYSNWY</sequence>
<dbReference type="AlphaFoldDB" id="A0ABD0TWV1"/>
<dbReference type="PROSITE" id="PS00518">
    <property type="entry name" value="ZF_RING_1"/>
    <property type="match status" value="1"/>
</dbReference>
<dbReference type="InterPro" id="IPR017907">
    <property type="entry name" value="Znf_RING_CS"/>
</dbReference>
<protein>
    <submittedName>
        <fullName evidence="4">Uncharacterized protein</fullName>
    </submittedName>
</protein>
<dbReference type="Gene3D" id="3.30.40.10">
    <property type="entry name" value="Zinc/RING finger domain, C3HC4 (zinc finger)"/>
    <property type="match status" value="1"/>
</dbReference>
<name>A0ABD0TWV1_DENTH</name>
<accession>A0ABD0TWV1</accession>
<evidence type="ECO:0000256" key="3">
    <source>
        <dbReference type="ARBA" id="ARBA00022833"/>
    </source>
</evidence>
<dbReference type="PANTHER" id="PTHR15315:SF102">
    <property type="entry name" value="RING-TYPE DOMAIN-CONTAINING PROTEIN"/>
    <property type="match status" value="1"/>
</dbReference>
<reference evidence="4 5" key="1">
    <citation type="journal article" date="2024" name="Plant Biotechnol. J.">
        <title>Dendrobium thyrsiflorum genome and its molecular insights into genes involved in important horticultural traits.</title>
        <authorList>
            <person name="Chen B."/>
            <person name="Wang J.Y."/>
            <person name="Zheng P.J."/>
            <person name="Li K.L."/>
            <person name="Liang Y.M."/>
            <person name="Chen X.F."/>
            <person name="Zhang C."/>
            <person name="Zhao X."/>
            <person name="He X."/>
            <person name="Zhang G.Q."/>
            <person name="Liu Z.J."/>
            <person name="Xu Q."/>
        </authorList>
    </citation>
    <scope>NUCLEOTIDE SEQUENCE [LARGE SCALE GENOMIC DNA]</scope>
    <source>
        <strain evidence="4">GZMU011</strain>
    </source>
</reference>